<keyword evidence="2 5" id="KW-0812">Transmembrane</keyword>
<proteinExistence type="inferred from homology"/>
<evidence type="ECO:0000256" key="6">
    <source>
        <dbReference type="SAM" id="MobiDB-lite"/>
    </source>
</evidence>
<feature type="transmembrane region" description="Helical" evidence="5">
    <location>
        <begin position="39"/>
        <end position="58"/>
    </location>
</feature>
<dbReference type="Pfam" id="PF10755">
    <property type="entry name" value="DUF2585"/>
    <property type="match status" value="1"/>
</dbReference>
<evidence type="ECO:0000256" key="5">
    <source>
        <dbReference type="HAMAP-Rule" id="MF_01514"/>
    </source>
</evidence>
<sequence>MDVEAQHRGCEDPRPGRRSRPVRRQERPTRRVASNRPGLWPLVILGTAVLAAAVLLWMGRTPICKCGYVSLWHGEVFSSGNSQHLTDWYTPSHVVHGLLFYGATWLLLRNAGFWPRLAIATLVEAAWEVIENTDAVIRHYRETTISLDYFGDSVINSVADIAAMWVGFWLAARLPVWLSVVLVLAMELFVGWMIRDNLTLNVLMLLWPIEAVKQWQGGG</sequence>
<reference evidence="8" key="1">
    <citation type="submission" date="2018-05" db="EMBL/GenBank/DDBJ databases">
        <authorList>
            <person name="Du Z."/>
            <person name="Wang X."/>
        </authorList>
    </citation>
    <scope>NUCLEOTIDE SEQUENCE [LARGE SCALE GENOMIC DNA]</scope>
    <source>
        <strain evidence="8">CQN31</strain>
    </source>
</reference>
<dbReference type="GO" id="GO:0005886">
    <property type="term" value="C:plasma membrane"/>
    <property type="evidence" value="ECO:0007669"/>
    <property type="project" value="UniProtKB-SubCell"/>
</dbReference>
<dbReference type="HAMAP" id="MF_01514">
    <property type="entry name" value="UPF0314"/>
    <property type="match status" value="1"/>
</dbReference>
<dbReference type="InterPro" id="IPR019691">
    <property type="entry name" value="DUF2585"/>
</dbReference>
<name>A0A317FLM1_9PROT</name>
<evidence type="ECO:0000256" key="3">
    <source>
        <dbReference type="ARBA" id="ARBA00022989"/>
    </source>
</evidence>
<accession>A0A317FLM1</accession>
<feature type="region of interest" description="Disordered" evidence="6">
    <location>
        <begin position="1"/>
        <end position="32"/>
    </location>
</feature>
<comment type="similarity">
    <text evidence="5">Belongs to the UPF0314 family.</text>
</comment>
<keyword evidence="8" id="KW-1185">Reference proteome</keyword>
<dbReference type="Proteomes" id="UP000245765">
    <property type="component" value="Unassembled WGS sequence"/>
</dbReference>
<organism evidence="7 8">
    <name type="scientific">Falsiroseomonas bella</name>
    <dbReference type="NCBI Taxonomy" id="2184016"/>
    <lineage>
        <taxon>Bacteria</taxon>
        <taxon>Pseudomonadati</taxon>
        <taxon>Pseudomonadota</taxon>
        <taxon>Alphaproteobacteria</taxon>
        <taxon>Acetobacterales</taxon>
        <taxon>Roseomonadaceae</taxon>
        <taxon>Falsiroseomonas</taxon>
    </lineage>
</organism>
<keyword evidence="1 5" id="KW-1003">Cell membrane</keyword>
<evidence type="ECO:0000313" key="8">
    <source>
        <dbReference type="Proteomes" id="UP000245765"/>
    </source>
</evidence>
<comment type="subcellular location">
    <subcellularLocation>
        <location evidence="5">Cell membrane</location>
        <topology evidence="5">Multi-pass membrane protein</topology>
    </subcellularLocation>
</comment>
<evidence type="ECO:0000256" key="2">
    <source>
        <dbReference type="ARBA" id="ARBA00022692"/>
    </source>
</evidence>
<feature type="transmembrane region" description="Helical" evidence="5">
    <location>
        <begin position="176"/>
        <end position="194"/>
    </location>
</feature>
<gene>
    <name evidence="7" type="ORF">DFH01_02215</name>
</gene>
<protein>
    <recommendedName>
        <fullName evidence="5">UPF0314 protein DFH01_02215</fullName>
    </recommendedName>
</protein>
<dbReference type="EMBL" id="QGNA01000001">
    <property type="protein sequence ID" value="PWS39262.1"/>
    <property type="molecule type" value="Genomic_DNA"/>
</dbReference>
<dbReference type="NCBIfam" id="NF002099">
    <property type="entry name" value="PRK00944.1"/>
    <property type="match status" value="1"/>
</dbReference>
<evidence type="ECO:0000256" key="1">
    <source>
        <dbReference type="ARBA" id="ARBA00022475"/>
    </source>
</evidence>
<dbReference type="AlphaFoldDB" id="A0A317FLM1"/>
<evidence type="ECO:0000313" key="7">
    <source>
        <dbReference type="EMBL" id="PWS39262.1"/>
    </source>
</evidence>
<keyword evidence="4 5" id="KW-0472">Membrane</keyword>
<dbReference type="OrthoDB" id="9811954at2"/>
<keyword evidence="3 5" id="KW-1133">Transmembrane helix</keyword>
<comment type="caution">
    <text evidence="7">The sequence shown here is derived from an EMBL/GenBank/DDBJ whole genome shotgun (WGS) entry which is preliminary data.</text>
</comment>
<feature type="compositionally biased region" description="Basic and acidic residues" evidence="6">
    <location>
        <begin position="1"/>
        <end position="15"/>
    </location>
</feature>
<evidence type="ECO:0000256" key="4">
    <source>
        <dbReference type="ARBA" id="ARBA00023136"/>
    </source>
</evidence>